<evidence type="ECO:0000259" key="3">
    <source>
        <dbReference type="PROSITE" id="PS50112"/>
    </source>
</evidence>
<evidence type="ECO:0000256" key="1">
    <source>
        <dbReference type="ARBA" id="ARBA00051114"/>
    </source>
</evidence>
<dbReference type="GO" id="GO:0071732">
    <property type="term" value="P:cellular response to nitric oxide"/>
    <property type="evidence" value="ECO:0007669"/>
    <property type="project" value="UniProtKB-ARBA"/>
</dbReference>
<protein>
    <submittedName>
        <fullName evidence="7">Diguanylate cyclase/phosphodiesterase with PAS/PAC sensor(S)</fullName>
    </submittedName>
</protein>
<dbReference type="InterPro" id="IPR052155">
    <property type="entry name" value="Biofilm_reg_signaling"/>
</dbReference>
<dbReference type="GO" id="GO:0071111">
    <property type="term" value="F:cyclic-guanylate-specific phosphodiesterase activity"/>
    <property type="evidence" value="ECO:0007669"/>
    <property type="project" value="UniProtKB-EC"/>
</dbReference>
<sequence>MCGAVKHGFFAANMTGKIFEWELTLARRLALISIVGGSASWLFRFARQGFVADFLNIFLATFIVVLAILIVARASYRPIAATLIIGMMIIGLQVSWGLAEPRGGALLVLTAGVSLAAAYYRIRTALAAILLSAIVLALMGYTAADRLPQQLVNLPGGTTIFTNFISATIGFVSVSTLIAVVISFVRSKMEQSLRHTRILLITARNQKSDLESKERLLTLFTELASDYVYQVDLRQPNMVPQIFAGSFERITGYAPSDIGKLGGWMQIVHPEDRERLQRHMPTLLEGKETITEYRIQSASGKILWVRDHVRPVRDSETGNVTLLLGAVHDVTERRHAEEQIENLAFYDPLTSLPNRRLLLDRLEQALALSGRTGLRGALLFIDLDHFKNLNDTKGHEAGDQLLVQQSRRLKLCIREGDTVARLGGDEFIIILGELSEEEEKAAEEVSEITRRILHALSLPVALSYRQMSDYENTCSIGVTMFKGHELTVDELLRRADMAMYQAKADGRNAFRFFDPQMQQLLAERLKLEDDLKQALSHSQFVIYLQPQLDDAAKLVGAEVLLRWQHPEKGLVSPLEFIPSAERTGLIVEIGAWVIDQACAVLARWEKSADTRSLTLAVNVSARQFHRADFATEVGKALSRHGVSGERLKLELTESLALENVAESAARMQELRSMGIHLSLDDFGTGQSSLYYLKQLPLSQMKIDQSFVRDILTDPNDAVLVKTIIGMANNLKLEVMAEGVETEAQRAYLREHGCTLYQGYLFSPPISVAEFERQFLAAPLAATANS</sequence>
<evidence type="ECO:0000259" key="6">
    <source>
        <dbReference type="PROSITE" id="PS50887"/>
    </source>
</evidence>
<evidence type="ECO:0000313" key="7">
    <source>
        <dbReference type="EMBL" id="AFM13645.1"/>
    </source>
</evidence>
<dbReference type="SUPFAM" id="SSF55785">
    <property type="entry name" value="PYP-like sensor domain (PAS domain)"/>
    <property type="match status" value="1"/>
</dbReference>
<dbReference type="PANTHER" id="PTHR44757:SF2">
    <property type="entry name" value="BIOFILM ARCHITECTURE MAINTENANCE PROTEIN MBAA"/>
    <property type="match status" value="1"/>
</dbReference>
<dbReference type="InterPro" id="IPR029787">
    <property type="entry name" value="Nucleotide_cyclase"/>
</dbReference>
<dbReference type="HOGENOM" id="CLU_000445_70_49_12"/>
<evidence type="ECO:0000313" key="8">
    <source>
        <dbReference type="Proteomes" id="UP000006048"/>
    </source>
</evidence>
<dbReference type="InterPro" id="IPR000014">
    <property type="entry name" value="PAS"/>
</dbReference>
<feature type="transmembrane region" description="Helical" evidence="2">
    <location>
        <begin position="79"/>
        <end position="98"/>
    </location>
</feature>
<dbReference type="CDD" id="cd01948">
    <property type="entry name" value="EAL"/>
    <property type="match status" value="1"/>
</dbReference>
<dbReference type="KEGG" id="tpx:Turpa_3006"/>
<comment type="catalytic activity">
    <reaction evidence="1">
        <text>3',3'-c-di-GMP + H2O = 5'-phosphoguanylyl(3'-&gt;5')guanosine + H(+)</text>
        <dbReference type="Rhea" id="RHEA:24902"/>
        <dbReference type="ChEBI" id="CHEBI:15377"/>
        <dbReference type="ChEBI" id="CHEBI:15378"/>
        <dbReference type="ChEBI" id="CHEBI:58754"/>
        <dbReference type="ChEBI" id="CHEBI:58805"/>
        <dbReference type="EC" id="3.1.4.52"/>
    </reaction>
    <physiologicalReaction direction="left-to-right" evidence="1">
        <dbReference type="Rhea" id="RHEA:24903"/>
    </physiologicalReaction>
</comment>
<dbReference type="SUPFAM" id="SSF55073">
    <property type="entry name" value="Nucleotide cyclase"/>
    <property type="match status" value="1"/>
</dbReference>
<dbReference type="Gene3D" id="3.20.20.450">
    <property type="entry name" value="EAL domain"/>
    <property type="match status" value="1"/>
</dbReference>
<dbReference type="InterPro" id="IPR000700">
    <property type="entry name" value="PAS-assoc_C"/>
</dbReference>
<dbReference type="SMART" id="SM00052">
    <property type="entry name" value="EAL"/>
    <property type="match status" value="1"/>
</dbReference>
<dbReference type="Pfam" id="PF08447">
    <property type="entry name" value="PAS_3"/>
    <property type="match status" value="1"/>
</dbReference>
<dbReference type="EMBL" id="CP002959">
    <property type="protein sequence ID" value="AFM13645.1"/>
    <property type="molecule type" value="Genomic_DNA"/>
</dbReference>
<dbReference type="InterPro" id="IPR035919">
    <property type="entry name" value="EAL_sf"/>
</dbReference>
<dbReference type="Pfam" id="PF00990">
    <property type="entry name" value="GGDEF"/>
    <property type="match status" value="1"/>
</dbReference>
<dbReference type="Proteomes" id="UP000006048">
    <property type="component" value="Chromosome"/>
</dbReference>
<dbReference type="PROSITE" id="PS50113">
    <property type="entry name" value="PAC"/>
    <property type="match status" value="1"/>
</dbReference>
<dbReference type="InterPro" id="IPR001633">
    <property type="entry name" value="EAL_dom"/>
</dbReference>
<dbReference type="STRING" id="869212.Turpa_3006"/>
<dbReference type="PANTHER" id="PTHR44757">
    <property type="entry name" value="DIGUANYLATE CYCLASE DGCP"/>
    <property type="match status" value="1"/>
</dbReference>
<dbReference type="InterPro" id="IPR001610">
    <property type="entry name" value="PAC"/>
</dbReference>
<evidence type="ECO:0000259" key="4">
    <source>
        <dbReference type="PROSITE" id="PS50113"/>
    </source>
</evidence>
<dbReference type="InterPro" id="IPR000160">
    <property type="entry name" value="GGDEF_dom"/>
</dbReference>
<dbReference type="SMART" id="SM00267">
    <property type="entry name" value="GGDEF"/>
    <property type="match status" value="1"/>
</dbReference>
<feature type="transmembrane region" description="Helical" evidence="2">
    <location>
        <begin position="164"/>
        <end position="185"/>
    </location>
</feature>
<dbReference type="Gene3D" id="3.30.70.270">
    <property type="match status" value="1"/>
</dbReference>
<feature type="transmembrane region" description="Helical" evidence="2">
    <location>
        <begin position="49"/>
        <end position="72"/>
    </location>
</feature>
<dbReference type="SUPFAM" id="SSF141868">
    <property type="entry name" value="EAL domain-like"/>
    <property type="match status" value="1"/>
</dbReference>
<dbReference type="PROSITE" id="PS50112">
    <property type="entry name" value="PAS"/>
    <property type="match status" value="1"/>
</dbReference>
<dbReference type="FunFam" id="3.30.70.270:FF:000001">
    <property type="entry name" value="Diguanylate cyclase domain protein"/>
    <property type="match status" value="1"/>
</dbReference>
<dbReference type="NCBIfam" id="TIGR00229">
    <property type="entry name" value="sensory_box"/>
    <property type="match status" value="1"/>
</dbReference>
<dbReference type="InterPro" id="IPR013655">
    <property type="entry name" value="PAS_fold_3"/>
</dbReference>
<dbReference type="PATRIC" id="fig|869212.3.peg.3031"/>
<keyword evidence="2" id="KW-0472">Membrane</keyword>
<keyword evidence="2" id="KW-0812">Transmembrane</keyword>
<evidence type="ECO:0000259" key="5">
    <source>
        <dbReference type="PROSITE" id="PS50883"/>
    </source>
</evidence>
<feature type="domain" description="EAL" evidence="5">
    <location>
        <begin position="524"/>
        <end position="778"/>
    </location>
</feature>
<dbReference type="CDD" id="cd01949">
    <property type="entry name" value="GGDEF"/>
    <property type="match status" value="1"/>
</dbReference>
<name>I4B8N8_TURPD</name>
<feature type="domain" description="PAS" evidence="3">
    <location>
        <begin position="213"/>
        <end position="287"/>
    </location>
</feature>
<dbReference type="AlphaFoldDB" id="I4B8N8"/>
<dbReference type="CDD" id="cd00130">
    <property type="entry name" value="PAS"/>
    <property type="match status" value="1"/>
</dbReference>
<dbReference type="Pfam" id="PF00563">
    <property type="entry name" value="EAL"/>
    <property type="match status" value="1"/>
</dbReference>
<dbReference type="FunFam" id="3.20.20.450:FF:000001">
    <property type="entry name" value="Cyclic di-GMP phosphodiesterase yahA"/>
    <property type="match status" value="1"/>
</dbReference>
<gene>
    <name evidence="7" type="ordered locus">Turpa_3006</name>
</gene>
<feature type="transmembrane region" description="Helical" evidence="2">
    <location>
        <begin position="125"/>
        <end position="144"/>
    </location>
</feature>
<feature type="domain" description="PAC" evidence="4">
    <location>
        <begin position="289"/>
        <end position="342"/>
    </location>
</feature>
<organism evidence="7 8">
    <name type="scientific">Turneriella parva (strain ATCC BAA-1111 / DSM 21527 / NCTC 11395 / H)</name>
    <name type="common">Leptospira parva</name>
    <dbReference type="NCBI Taxonomy" id="869212"/>
    <lineage>
        <taxon>Bacteria</taxon>
        <taxon>Pseudomonadati</taxon>
        <taxon>Spirochaetota</taxon>
        <taxon>Spirochaetia</taxon>
        <taxon>Leptospirales</taxon>
        <taxon>Leptospiraceae</taxon>
        <taxon>Turneriella</taxon>
    </lineage>
</organism>
<dbReference type="InterPro" id="IPR035965">
    <property type="entry name" value="PAS-like_dom_sf"/>
</dbReference>
<dbReference type="PROSITE" id="PS50883">
    <property type="entry name" value="EAL"/>
    <property type="match status" value="1"/>
</dbReference>
<keyword evidence="8" id="KW-1185">Reference proteome</keyword>
<keyword evidence="2" id="KW-1133">Transmembrane helix</keyword>
<proteinExistence type="predicted"/>
<reference evidence="7 8" key="1">
    <citation type="submission" date="2012-06" db="EMBL/GenBank/DDBJ databases">
        <title>The complete chromosome of genome of Turneriella parva DSM 21527.</title>
        <authorList>
            <consortium name="US DOE Joint Genome Institute (JGI-PGF)"/>
            <person name="Lucas S."/>
            <person name="Han J."/>
            <person name="Lapidus A."/>
            <person name="Bruce D."/>
            <person name="Goodwin L."/>
            <person name="Pitluck S."/>
            <person name="Peters L."/>
            <person name="Kyrpides N."/>
            <person name="Mavromatis K."/>
            <person name="Ivanova N."/>
            <person name="Mikhailova N."/>
            <person name="Chertkov O."/>
            <person name="Detter J.C."/>
            <person name="Tapia R."/>
            <person name="Han C."/>
            <person name="Land M."/>
            <person name="Hauser L."/>
            <person name="Markowitz V."/>
            <person name="Cheng J.-F."/>
            <person name="Hugenholtz P."/>
            <person name="Woyke T."/>
            <person name="Wu D."/>
            <person name="Gronow S."/>
            <person name="Wellnitz S."/>
            <person name="Brambilla E."/>
            <person name="Klenk H.-P."/>
            <person name="Eisen J.A."/>
        </authorList>
    </citation>
    <scope>NUCLEOTIDE SEQUENCE [LARGE SCALE GENOMIC DNA]</scope>
    <source>
        <strain evidence="8">ATCC BAA-1111 / DSM 21527 / NCTC 11395 / H</strain>
    </source>
</reference>
<dbReference type="NCBIfam" id="TIGR00254">
    <property type="entry name" value="GGDEF"/>
    <property type="match status" value="1"/>
</dbReference>
<dbReference type="Gene3D" id="3.30.450.20">
    <property type="entry name" value="PAS domain"/>
    <property type="match status" value="1"/>
</dbReference>
<dbReference type="InterPro" id="IPR043128">
    <property type="entry name" value="Rev_trsase/Diguanyl_cyclase"/>
</dbReference>
<dbReference type="SMART" id="SM00086">
    <property type="entry name" value="PAC"/>
    <property type="match status" value="1"/>
</dbReference>
<evidence type="ECO:0000256" key="2">
    <source>
        <dbReference type="SAM" id="Phobius"/>
    </source>
</evidence>
<dbReference type="PROSITE" id="PS50887">
    <property type="entry name" value="GGDEF"/>
    <property type="match status" value="1"/>
</dbReference>
<accession>I4B8N8</accession>
<feature type="domain" description="GGDEF" evidence="6">
    <location>
        <begin position="374"/>
        <end position="515"/>
    </location>
</feature>